<dbReference type="InterPro" id="IPR013520">
    <property type="entry name" value="Ribonucl_H"/>
</dbReference>
<dbReference type="STRING" id="1121298.SAMN05444401_3510"/>
<dbReference type="RefSeq" id="WP_073009715.1">
    <property type="nucleotide sequence ID" value="NZ_FQZO01000006.1"/>
</dbReference>
<gene>
    <name evidence="2" type="ORF">SAMN05444401_3510</name>
</gene>
<dbReference type="CDD" id="cd06127">
    <property type="entry name" value="DEDDh"/>
    <property type="match status" value="1"/>
</dbReference>
<dbReference type="AlphaFoldDB" id="A0A1M6KVE4"/>
<feature type="domain" description="Exonuclease" evidence="1">
    <location>
        <begin position="2"/>
        <end position="192"/>
    </location>
</feature>
<accession>A0A1M6KVE4</accession>
<dbReference type="GO" id="GO:0008408">
    <property type="term" value="F:3'-5' exonuclease activity"/>
    <property type="evidence" value="ECO:0007669"/>
    <property type="project" value="TreeGrafter"/>
</dbReference>
<evidence type="ECO:0000259" key="1">
    <source>
        <dbReference type="SMART" id="SM00479"/>
    </source>
</evidence>
<dbReference type="GO" id="GO:0045004">
    <property type="term" value="P:DNA replication proofreading"/>
    <property type="evidence" value="ECO:0007669"/>
    <property type="project" value="TreeGrafter"/>
</dbReference>
<dbReference type="Proteomes" id="UP000184080">
    <property type="component" value="Unassembled WGS sequence"/>
</dbReference>
<name>A0A1M6KVE4_9CLOT</name>
<keyword evidence="3" id="KW-1185">Reference proteome</keyword>
<evidence type="ECO:0000313" key="2">
    <source>
        <dbReference type="EMBL" id="SHJ62988.1"/>
    </source>
</evidence>
<dbReference type="InterPro" id="IPR012337">
    <property type="entry name" value="RNaseH-like_sf"/>
</dbReference>
<dbReference type="SMART" id="SM00479">
    <property type="entry name" value="EXOIII"/>
    <property type="match status" value="1"/>
</dbReference>
<dbReference type="GO" id="GO:0005829">
    <property type="term" value="C:cytosol"/>
    <property type="evidence" value="ECO:0007669"/>
    <property type="project" value="TreeGrafter"/>
</dbReference>
<dbReference type="GO" id="GO:0003676">
    <property type="term" value="F:nucleic acid binding"/>
    <property type="evidence" value="ECO:0007669"/>
    <property type="project" value="InterPro"/>
</dbReference>
<dbReference type="SUPFAM" id="SSF53098">
    <property type="entry name" value="Ribonuclease H-like"/>
    <property type="match status" value="1"/>
</dbReference>
<sequence>MKLLFFDTETTGIKPGSICQLSYIVVDSSVKPQQTIGKNYFFTVEHMEPEAEAVHGFSLEKLYELSNGEYFEDRFEDFIKDFYQADVVIGHNVSFDIKFLKHELEGIGELFEPKRLFCTMSYYKNICKILNPRGDFKNPRLEEVIKHLNIQKSDIENTASRLFEAMGNYHDARFDTAATYLVVTEGIKKGAIPKGYFSKLCGIL</sequence>
<evidence type="ECO:0000313" key="3">
    <source>
        <dbReference type="Proteomes" id="UP000184080"/>
    </source>
</evidence>
<organism evidence="2 3">
    <name type="scientific">Clostridium amylolyticum</name>
    <dbReference type="NCBI Taxonomy" id="1121298"/>
    <lineage>
        <taxon>Bacteria</taxon>
        <taxon>Bacillati</taxon>
        <taxon>Bacillota</taxon>
        <taxon>Clostridia</taxon>
        <taxon>Eubacteriales</taxon>
        <taxon>Clostridiaceae</taxon>
        <taxon>Clostridium</taxon>
    </lineage>
</organism>
<proteinExistence type="predicted"/>
<dbReference type="Gene3D" id="3.30.420.10">
    <property type="entry name" value="Ribonuclease H-like superfamily/Ribonuclease H"/>
    <property type="match status" value="1"/>
</dbReference>
<dbReference type="Pfam" id="PF00929">
    <property type="entry name" value="RNase_T"/>
    <property type="match status" value="1"/>
</dbReference>
<protein>
    <submittedName>
        <fullName evidence="2">DNA polymerase-3 subunit epsilon</fullName>
    </submittedName>
</protein>
<dbReference type="EMBL" id="FQZO01000006">
    <property type="protein sequence ID" value="SHJ62988.1"/>
    <property type="molecule type" value="Genomic_DNA"/>
</dbReference>
<dbReference type="OrthoDB" id="9776650at2"/>
<dbReference type="PANTHER" id="PTHR30231">
    <property type="entry name" value="DNA POLYMERASE III SUBUNIT EPSILON"/>
    <property type="match status" value="1"/>
</dbReference>
<dbReference type="PANTHER" id="PTHR30231:SF41">
    <property type="entry name" value="DNA POLYMERASE III SUBUNIT EPSILON"/>
    <property type="match status" value="1"/>
</dbReference>
<dbReference type="InterPro" id="IPR036397">
    <property type="entry name" value="RNaseH_sf"/>
</dbReference>
<reference evidence="2 3" key="1">
    <citation type="submission" date="2016-11" db="EMBL/GenBank/DDBJ databases">
        <authorList>
            <person name="Jaros S."/>
            <person name="Januszkiewicz K."/>
            <person name="Wedrychowicz H."/>
        </authorList>
    </citation>
    <scope>NUCLEOTIDE SEQUENCE [LARGE SCALE GENOMIC DNA]</scope>
    <source>
        <strain evidence="2 3">DSM 21864</strain>
    </source>
</reference>